<sequence>MKSDNAKSPPSTAQDEENLPHDHQPPPHPLRTDGFLSKEFGRKIASRDEGAENEVNINSSESICVNVKVQFCALVNQVHRKYPPPNGRPTPSFKIFRKVWPVYYKHDANIPEQPSLPQPPAKVTLAPFLPGSKLDAEDRTCNIDTLDQPRDDHSAQIDMLFK</sequence>
<feature type="compositionally biased region" description="Polar residues" evidence="1">
    <location>
        <begin position="1"/>
        <end position="13"/>
    </location>
</feature>
<dbReference type="WBParaSite" id="MCU_009276-RA">
    <property type="protein sequence ID" value="MCU_009276-RA"/>
    <property type="gene ID" value="MCU_009276"/>
</dbReference>
<accession>A0A5K3FNQ1</accession>
<feature type="compositionally biased region" description="Basic and acidic residues" evidence="1">
    <location>
        <begin position="39"/>
        <end position="50"/>
    </location>
</feature>
<dbReference type="AlphaFoldDB" id="A0A5K3FNQ1"/>
<feature type="region of interest" description="Disordered" evidence="1">
    <location>
        <begin position="1"/>
        <end position="51"/>
    </location>
</feature>
<name>A0A5K3FNQ1_MESCO</name>
<reference evidence="2" key="1">
    <citation type="submission" date="2019-11" db="UniProtKB">
        <authorList>
            <consortium name="WormBaseParasite"/>
        </authorList>
    </citation>
    <scope>IDENTIFICATION</scope>
</reference>
<evidence type="ECO:0000256" key="1">
    <source>
        <dbReference type="SAM" id="MobiDB-lite"/>
    </source>
</evidence>
<evidence type="ECO:0000313" key="2">
    <source>
        <dbReference type="WBParaSite" id="MCU_009276-RA"/>
    </source>
</evidence>
<proteinExistence type="predicted"/>
<protein>
    <submittedName>
        <fullName evidence="2">Uncharacterized protein</fullName>
    </submittedName>
</protein>
<organism evidence="2">
    <name type="scientific">Mesocestoides corti</name>
    <name type="common">Flatworm</name>
    <dbReference type="NCBI Taxonomy" id="53468"/>
    <lineage>
        <taxon>Eukaryota</taxon>
        <taxon>Metazoa</taxon>
        <taxon>Spiralia</taxon>
        <taxon>Lophotrochozoa</taxon>
        <taxon>Platyhelminthes</taxon>
        <taxon>Cestoda</taxon>
        <taxon>Eucestoda</taxon>
        <taxon>Cyclophyllidea</taxon>
        <taxon>Mesocestoididae</taxon>
        <taxon>Mesocestoides</taxon>
    </lineage>
</organism>